<evidence type="ECO:0000256" key="2">
    <source>
        <dbReference type="ARBA" id="ARBA00022448"/>
    </source>
</evidence>
<reference evidence="4" key="1">
    <citation type="journal article" date="2021" name="Environ. Microbiol.">
        <title>Genomic characterization of three novel Desulfobacterota classes expand the metabolic and phylogenetic diversity of the phylum.</title>
        <authorList>
            <person name="Murphy C.L."/>
            <person name="Biggerstaff J."/>
            <person name="Eichhorn A."/>
            <person name="Ewing E."/>
            <person name="Shahan R."/>
            <person name="Soriano D."/>
            <person name="Stewart S."/>
            <person name="VanMol K."/>
            <person name="Walker R."/>
            <person name="Walters P."/>
            <person name="Elshahed M.S."/>
            <person name="Youssef N.H."/>
        </authorList>
    </citation>
    <scope>NUCLEOTIDE SEQUENCE</scope>
    <source>
        <strain evidence="4">Zod_Metabat.24</strain>
    </source>
</reference>
<reference evidence="4" key="2">
    <citation type="submission" date="2021-01" db="EMBL/GenBank/DDBJ databases">
        <authorList>
            <person name="Hahn C.R."/>
            <person name="Youssef N.H."/>
            <person name="Elshahed M."/>
        </authorList>
    </citation>
    <scope>NUCLEOTIDE SEQUENCE</scope>
    <source>
        <strain evidence="4">Zod_Metabat.24</strain>
    </source>
</reference>
<dbReference type="EMBL" id="JAFGIX010000026">
    <property type="protein sequence ID" value="MBN1572606.1"/>
    <property type="molecule type" value="Genomic_DNA"/>
</dbReference>
<organism evidence="4 5">
    <name type="scientific">Candidatus Zymogenus saltonus</name>
    <dbReference type="NCBI Taxonomy" id="2844893"/>
    <lineage>
        <taxon>Bacteria</taxon>
        <taxon>Deltaproteobacteria</taxon>
        <taxon>Candidatus Zymogenia</taxon>
        <taxon>Candidatus Zymogeniales</taxon>
        <taxon>Candidatus Zymogenaceae</taxon>
        <taxon>Candidatus Zymogenus</taxon>
    </lineage>
</organism>
<keyword evidence="3" id="KW-0406">Ion transport</keyword>
<sequence>MSDGKVEVAVIGDRDSVLGFSALGVAVMTPAPDKVREAVVKAVKDEVMVLFITERMAETVSDLLEDLSERPFPTVVTIPDASGSMGLGLKKLDDIIVRAVGSHISSKEDEEETG</sequence>
<dbReference type="InterPro" id="IPR036906">
    <property type="entry name" value="ATPase_V1_fsu_sf"/>
</dbReference>
<accession>A0A9D8KF69</accession>
<evidence type="ECO:0000256" key="1">
    <source>
        <dbReference type="ARBA" id="ARBA00010148"/>
    </source>
</evidence>
<dbReference type="GO" id="GO:0046961">
    <property type="term" value="F:proton-transporting ATPase activity, rotational mechanism"/>
    <property type="evidence" value="ECO:0007669"/>
    <property type="project" value="InterPro"/>
</dbReference>
<dbReference type="Pfam" id="PF01990">
    <property type="entry name" value="ATP-synt_F"/>
    <property type="match status" value="1"/>
</dbReference>
<keyword evidence="2" id="KW-0813">Transport</keyword>
<proteinExistence type="inferred from homology"/>
<dbReference type="Proteomes" id="UP000809273">
    <property type="component" value="Unassembled WGS sequence"/>
</dbReference>
<protein>
    <submittedName>
        <fullName evidence="4">V-type ATP synthase subunit F</fullName>
    </submittedName>
</protein>
<evidence type="ECO:0000313" key="4">
    <source>
        <dbReference type="EMBL" id="MBN1572606.1"/>
    </source>
</evidence>
<dbReference type="Gene3D" id="3.40.50.10580">
    <property type="entry name" value="ATPase, V1 complex, subunit F"/>
    <property type="match status" value="1"/>
</dbReference>
<dbReference type="AlphaFoldDB" id="A0A9D8KF69"/>
<comment type="caution">
    <text evidence="4">The sequence shown here is derived from an EMBL/GenBank/DDBJ whole genome shotgun (WGS) entry which is preliminary data.</text>
</comment>
<evidence type="ECO:0000313" key="5">
    <source>
        <dbReference type="Proteomes" id="UP000809273"/>
    </source>
</evidence>
<dbReference type="InterPro" id="IPR008218">
    <property type="entry name" value="ATPase_V1-cplx_f_g_su"/>
</dbReference>
<evidence type="ECO:0000256" key="3">
    <source>
        <dbReference type="ARBA" id="ARBA00023065"/>
    </source>
</evidence>
<gene>
    <name evidence="4" type="ORF">JW984_05345</name>
</gene>
<name>A0A9D8KF69_9DELT</name>
<comment type="similarity">
    <text evidence="1">Belongs to the V-ATPase F subunit family.</text>
</comment>
<dbReference type="SUPFAM" id="SSF159468">
    <property type="entry name" value="AtpF-like"/>
    <property type="match status" value="1"/>
</dbReference>